<reference evidence="5" key="1">
    <citation type="submission" date="2022-08" db="EMBL/GenBank/DDBJ databases">
        <authorList>
            <person name="Li F."/>
        </authorList>
    </citation>
    <scope>NUCLEOTIDE SEQUENCE</scope>
    <source>
        <strain evidence="5">MQZ15Z-1</strain>
    </source>
</reference>
<evidence type="ECO:0000313" key="5">
    <source>
        <dbReference type="EMBL" id="MCS0495781.1"/>
    </source>
</evidence>
<dbReference type="EMBL" id="JANTHZ010000004">
    <property type="protein sequence ID" value="MCS0495781.1"/>
    <property type="molecule type" value="Genomic_DNA"/>
</dbReference>
<dbReference type="InterPro" id="IPR003778">
    <property type="entry name" value="CT_A_B"/>
</dbReference>
<proteinExistence type="predicted"/>
<organism evidence="5 6">
    <name type="scientific">Ancylobacter mangrovi</name>
    <dbReference type="NCBI Taxonomy" id="2972472"/>
    <lineage>
        <taxon>Bacteria</taxon>
        <taxon>Pseudomonadati</taxon>
        <taxon>Pseudomonadota</taxon>
        <taxon>Alphaproteobacteria</taxon>
        <taxon>Hyphomicrobiales</taxon>
        <taxon>Xanthobacteraceae</taxon>
        <taxon>Ancylobacter</taxon>
    </lineage>
</organism>
<dbReference type="AlphaFoldDB" id="A0A9X2PF52"/>
<evidence type="ECO:0000313" key="6">
    <source>
        <dbReference type="Proteomes" id="UP001151088"/>
    </source>
</evidence>
<protein>
    <submittedName>
        <fullName evidence="5">Biotin-dependent carboxyltransferase family protein</fullName>
    </submittedName>
</protein>
<keyword evidence="6" id="KW-1185">Reference proteome</keyword>
<keyword evidence="1" id="KW-0547">Nucleotide-binding</keyword>
<evidence type="ECO:0000256" key="3">
    <source>
        <dbReference type="ARBA" id="ARBA00022840"/>
    </source>
</evidence>
<dbReference type="PANTHER" id="PTHR43309:SF5">
    <property type="entry name" value="5-OXOPROLINASE SUBUNIT C"/>
    <property type="match status" value="1"/>
</dbReference>
<dbReference type="InterPro" id="IPR029000">
    <property type="entry name" value="Cyclophilin-like_dom_sf"/>
</dbReference>
<dbReference type="SMART" id="SM00797">
    <property type="entry name" value="AHS2"/>
    <property type="match status" value="1"/>
</dbReference>
<feature type="domain" description="Carboxyltransferase" evidence="4">
    <location>
        <begin position="32"/>
        <end position="308"/>
    </location>
</feature>
<dbReference type="Pfam" id="PF02626">
    <property type="entry name" value="CT_A_B"/>
    <property type="match status" value="1"/>
</dbReference>
<dbReference type="Gene3D" id="2.40.100.10">
    <property type="entry name" value="Cyclophilin-like"/>
    <property type="match status" value="1"/>
</dbReference>
<name>A0A9X2PF52_9HYPH</name>
<dbReference type="NCBIfam" id="TIGR00724">
    <property type="entry name" value="urea_amlyse_rel"/>
    <property type="match status" value="1"/>
</dbReference>
<evidence type="ECO:0000259" key="4">
    <source>
        <dbReference type="SMART" id="SM00797"/>
    </source>
</evidence>
<dbReference type="RefSeq" id="WP_258732944.1">
    <property type="nucleotide sequence ID" value="NZ_JANTHZ010000004.1"/>
</dbReference>
<evidence type="ECO:0000256" key="2">
    <source>
        <dbReference type="ARBA" id="ARBA00022801"/>
    </source>
</evidence>
<sequence>MTPDPQGAPHLAVTDGGLFSTLQDAGRFGYQRFGISGSGAMDPPAMRLANALVGNPPGTAIVEMTMTGLAFTVVADTCRIALAGAEMALTINGRPAEPLQAHDLARGDRVAIGRARTGMRACLAIAGGLDVAPVLGSISTHTRSGLGGLDGGPLRPGTVLPLRGGGAGPLLRQGRRHLAPAEGPLRVVLGPQADAFTPAGLATFLSATYTLSTRADRMGCQLEGPAIEHAAGFNIVSDGIANGSVQVPGHGRPIVLLADRQSTGGYPKIATVIGPDLGRLAQLRPGDTLSFTAIDAREAAEAARRAAAALEAAIAAMEPVVLGTAALSSERLLGLNLVSGVASAAHDPFCPHPPSHPS</sequence>
<dbReference type="InterPro" id="IPR052708">
    <property type="entry name" value="PxpC"/>
</dbReference>
<accession>A0A9X2PF52</accession>
<keyword evidence="3" id="KW-0067">ATP-binding</keyword>
<dbReference type="GO" id="GO:0005524">
    <property type="term" value="F:ATP binding"/>
    <property type="evidence" value="ECO:0007669"/>
    <property type="project" value="UniProtKB-KW"/>
</dbReference>
<evidence type="ECO:0000256" key="1">
    <source>
        <dbReference type="ARBA" id="ARBA00022741"/>
    </source>
</evidence>
<keyword evidence="2" id="KW-0378">Hydrolase</keyword>
<comment type="caution">
    <text evidence="5">The sequence shown here is derived from an EMBL/GenBank/DDBJ whole genome shotgun (WGS) entry which is preliminary data.</text>
</comment>
<dbReference type="SUPFAM" id="SSF50891">
    <property type="entry name" value="Cyclophilin-like"/>
    <property type="match status" value="1"/>
</dbReference>
<gene>
    <name evidence="5" type="ORF">NVS89_11775</name>
</gene>
<dbReference type="Proteomes" id="UP001151088">
    <property type="component" value="Unassembled WGS sequence"/>
</dbReference>
<dbReference type="PANTHER" id="PTHR43309">
    <property type="entry name" value="5-OXOPROLINASE SUBUNIT C"/>
    <property type="match status" value="1"/>
</dbReference>
<dbReference type="GO" id="GO:0016787">
    <property type="term" value="F:hydrolase activity"/>
    <property type="evidence" value="ECO:0007669"/>
    <property type="project" value="UniProtKB-KW"/>
</dbReference>